<feature type="domain" description="HAMP" evidence="13">
    <location>
        <begin position="209"/>
        <end position="261"/>
    </location>
</feature>
<dbReference type="Gene3D" id="1.10.8.500">
    <property type="entry name" value="HAMP domain in histidine kinase"/>
    <property type="match status" value="1"/>
</dbReference>
<dbReference type="CDD" id="cd11386">
    <property type="entry name" value="MCP_signal"/>
    <property type="match status" value="1"/>
</dbReference>
<evidence type="ECO:0000259" key="13">
    <source>
        <dbReference type="PROSITE" id="PS50885"/>
    </source>
</evidence>
<evidence type="ECO:0000256" key="2">
    <source>
        <dbReference type="ARBA" id="ARBA00022475"/>
    </source>
</evidence>
<dbReference type="InterPro" id="IPR033463">
    <property type="entry name" value="sCache_3"/>
</dbReference>
<evidence type="ECO:0000256" key="7">
    <source>
        <dbReference type="ARBA" id="ARBA00023136"/>
    </source>
</evidence>
<dbReference type="InterPro" id="IPR004089">
    <property type="entry name" value="MCPsignal_dom"/>
</dbReference>
<dbReference type="EMBL" id="JJRY01000006">
    <property type="protein sequence ID" value="KEF38689.1"/>
    <property type="molecule type" value="Genomic_DNA"/>
</dbReference>
<keyword evidence="4" id="KW-0145">Chemotaxis</keyword>
<dbReference type="GO" id="GO:0007165">
    <property type="term" value="P:signal transduction"/>
    <property type="evidence" value="ECO:0007669"/>
    <property type="project" value="UniProtKB-KW"/>
</dbReference>
<evidence type="ECO:0000313" key="14">
    <source>
        <dbReference type="EMBL" id="KEF38689.1"/>
    </source>
</evidence>
<evidence type="ECO:0000256" key="8">
    <source>
        <dbReference type="ARBA" id="ARBA00023224"/>
    </source>
</evidence>
<organism evidence="14 15">
    <name type="scientific">Schinkia azotoformans MEV2011</name>
    <dbReference type="NCBI Taxonomy" id="1348973"/>
    <lineage>
        <taxon>Bacteria</taxon>
        <taxon>Bacillati</taxon>
        <taxon>Bacillota</taxon>
        <taxon>Bacilli</taxon>
        <taxon>Bacillales</taxon>
        <taxon>Bacillaceae</taxon>
        <taxon>Calidifontibacillus/Schinkia group</taxon>
        <taxon>Schinkia</taxon>
    </lineage>
</organism>
<dbReference type="GO" id="GO:0005886">
    <property type="term" value="C:plasma membrane"/>
    <property type="evidence" value="ECO:0007669"/>
    <property type="project" value="UniProtKB-SubCell"/>
</dbReference>
<comment type="caution">
    <text evidence="14">The sequence shown here is derived from an EMBL/GenBank/DDBJ whole genome shotgun (WGS) entry which is preliminary data.</text>
</comment>
<comment type="subcellular location">
    <subcellularLocation>
        <location evidence="1">Cell membrane</location>
        <topology evidence="1">Multi-pass membrane protein</topology>
    </subcellularLocation>
</comment>
<dbReference type="Proteomes" id="UP000027936">
    <property type="component" value="Unassembled WGS sequence"/>
</dbReference>
<dbReference type="SMART" id="SM00304">
    <property type="entry name" value="HAMP"/>
    <property type="match status" value="1"/>
</dbReference>
<dbReference type="OrthoDB" id="9814363at2"/>
<comment type="similarity">
    <text evidence="9">Belongs to the methyl-accepting chemotaxis (MCP) protein family.</text>
</comment>
<evidence type="ECO:0000256" key="10">
    <source>
        <dbReference type="PROSITE-ProRule" id="PRU00284"/>
    </source>
</evidence>
<evidence type="ECO:0000256" key="9">
    <source>
        <dbReference type="ARBA" id="ARBA00029447"/>
    </source>
</evidence>
<dbReference type="AlphaFoldDB" id="A0A072NM10"/>
<dbReference type="PROSITE" id="PS50885">
    <property type="entry name" value="HAMP"/>
    <property type="match status" value="1"/>
</dbReference>
<keyword evidence="7 11" id="KW-0472">Membrane</keyword>
<evidence type="ECO:0000259" key="12">
    <source>
        <dbReference type="PROSITE" id="PS50111"/>
    </source>
</evidence>
<dbReference type="Gene3D" id="1.10.287.950">
    <property type="entry name" value="Methyl-accepting chemotaxis protein"/>
    <property type="match status" value="1"/>
</dbReference>
<dbReference type="PANTHER" id="PTHR32089:SF114">
    <property type="entry name" value="METHYL-ACCEPTING CHEMOTAXIS PROTEIN MCPB"/>
    <property type="match status" value="1"/>
</dbReference>
<dbReference type="CDD" id="cd06225">
    <property type="entry name" value="HAMP"/>
    <property type="match status" value="1"/>
</dbReference>
<dbReference type="SUPFAM" id="SSF58104">
    <property type="entry name" value="Methyl-accepting chemotaxis protein (MCP) signaling domain"/>
    <property type="match status" value="1"/>
</dbReference>
<keyword evidence="3" id="KW-0488">Methylation</keyword>
<gene>
    <name evidence="14" type="ORF">M670_01900</name>
</gene>
<evidence type="ECO:0000256" key="11">
    <source>
        <dbReference type="SAM" id="Phobius"/>
    </source>
</evidence>
<dbReference type="PROSITE" id="PS50111">
    <property type="entry name" value="CHEMOTAXIS_TRANSDUC_2"/>
    <property type="match status" value="1"/>
</dbReference>
<dbReference type="InterPro" id="IPR029151">
    <property type="entry name" value="Sensor-like_sf"/>
</dbReference>
<protein>
    <submittedName>
        <fullName evidence="14">Methyl-accepting chemotaxis protein</fullName>
    </submittedName>
</protein>
<dbReference type="PANTHER" id="PTHR32089">
    <property type="entry name" value="METHYL-ACCEPTING CHEMOTAXIS PROTEIN MCPB"/>
    <property type="match status" value="1"/>
</dbReference>
<dbReference type="Pfam" id="PF00015">
    <property type="entry name" value="MCPsignal"/>
    <property type="match status" value="1"/>
</dbReference>
<keyword evidence="2" id="KW-1003">Cell membrane</keyword>
<evidence type="ECO:0000256" key="4">
    <source>
        <dbReference type="ARBA" id="ARBA00022500"/>
    </source>
</evidence>
<evidence type="ECO:0000256" key="6">
    <source>
        <dbReference type="ARBA" id="ARBA00022989"/>
    </source>
</evidence>
<dbReference type="InterPro" id="IPR003660">
    <property type="entry name" value="HAMP_dom"/>
</dbReference>
<name>A0A072NM10_SCHAZ</name>
<evidence type="ECO:0000256" key="3">
    <source>
        <dbReference type="ARBA" id="ARBA00022481"/>
    </source>
</evidence>
<keyword evidence="6 11" id="KW-1133">Transmembrane helix</keyword>
<evidence type="ECO:0000256" key="5">
    <source>
        <dbReference type="ARBA" id="ARBA00022692"/>
    </source>
</evidence>
<feature type="transmembrane region" description="Helical" evidence="11">
    <location>
        <begin position="185"/>
        <end position="209"/>
    </location>
</feature>
<keyword evidence="8 10" id="KW-0807">Transducer</keyword>
<proteinExistence type="inferred from homology"/>
<keyword evidence="5 11" id="KW-0812">Transmembrane</keyword>
<sequence>MLKFFAKLKLGTKINILVIAIILTLSAIVGIVVNYQITKGIEEFAIEKAKGDLNLSYRYLDSGYPGEWEVKGDKLYKGNTLINENYKIVDEVGADTGDTVTIFLDDTRIATNVILNNERAVGTKASKEVVETVLKKVENYYGEANVAGKLYQTAYMPLLDKNDNPIGMFYVGASQNIIEKIVKGFLVTFILVLAIVIATSTLAVIMYTLRIKKRLHSVSNALELAGNGDFTAGLLDHSGDELGELSRSYNRMAMNLNTMMNEVMSASKQVASSSEELTASADQTNKATATITKSIHQVASGVKRTSVSLQESASSLDEVAIRVQSIAETASFISAVSSQATQKAKEGGEFVDKTVKQISSITLSVTESGEKLKSLERRSQEIGNISNVISEIADQTNLLALNAAIEAARAGEHGKGFAVVADEVRKLAEQSRTSSSQISKLIFDIQQDMVHSNQSIEQVTYDVKDGLDIVQQTEERFSGILHFMEKLADYINDMAVTTEEVTSTIQEVSSTVTEISNVSNETSVHSQYVATSAEEQFTSMEEISASANALSNLAEKLQNIISRFKI</sequence>
<dbReference type="PATRIC" id="fig|1348973.3.peg.1849"/>
<dbReference type="InterPro" id="IPR004090">
    <property type="entry name" value="Chemotax_Me-accpt_rcpt"/>
</dbReference>
<dbReference type="SMART" id="SM00283">
    <property type="entry name" value="MA"/>
    <property type="match status" value="1"/>
</dbReference>
<evidence type="ECO:0000313" key="15">
    <source>
        <dbReference type="Proteomes" id="UP000027936"/>
    </source>
</evidence>
<evidence type="ECO:0000256" key="1">
    <source>
        <dbReference type="ARBA" id="ARBA00004651"/>
    </source>
</evidence>
<feature type="domain" description="Methyl-accepting transducer" evidence="12">
    <location>
        <begin position="280"/>
        <end position="516"/>
    </location>
</feature>
<dbReference type="RefSeq" id="WP_035195200.1">
    <property type="nucleotide sequence ID" value="NZ_JJRY01000006.1"/>
</dbReference>
<dbReference type="Pfam" id="PF00672">
    <property type="entry name" value="HAMP"/>
    <property type="match status" value="1"/>
</dbReference>
<dbReference type="Pfam" id="PF17202">
    <property type="entry name" value="sCache_3_3"/>
    <property type="match status" value="1"/>
</dbReference>
<dbReference type="SUPFAM" id="SSF103190">
    <property type="entry name" value="Sensory domain-like"/>
    <property type="match status" value="1"/>
</dbReference>
<dbReference type="PRINTS" id="PR00260">
    <property type="entry name" value="CHEMTRNSDUCR"/>
</dbReference>
<dbReference type="GO" id="GO:0004888">
    <property type="term" value="F:transmembrane signaling receptor activity"/>
    <property type="evidence" value="ECO:0007669"/>
    <property type="project" value="InterPro"/>
</dbReference>
<reference evidence="14 15" key="1">
    <citation type="submission" date="2014-04" db="EMBL/GenBank/DDBJ databases">
        <title>Draft genome sequence of Bacillus azotoformans MEV2011, a (co-) denitrifying strain unable to grow in the presence of oxygen.</title>
        <authorList>
            <person name="Nielsen M."/>
            <person name="Schreiber L."/>
            <person name="Finster K."/>
            <person name="Schramm A."/>
        </authorList>
    </citation>
    <scope>NUCLEOTIDE SEQUENCE [LARGE SCALE GENOMIC DNA]</scope>
    <source>
        <strain evidence="14 15">MEV2011</strain>
    </source>
</reference>
<feature type="transmembrane region" description="Helical" evidence="11">
    <location>
        <begin position="12"/>
        <end position="33"/>
    </location>
</feature>
<accession>A0A072NM10</accession>
<dbReference type="GO" id="GO:0006935">
    <property type="term" value="P:chemotaxis"/>
    <property type="evidence" value="ECO:0007669"/>
    <property type="project" value="UniProtKB-KW"/>
</dbReference>